<dbReference type="NCBIfam" id="TIGR01180">
    <property type="entry name" value="aman2_put"/>
    <property type="match status" value="1"/>
</dbReference>
<dbReference type="GO" id="GO:0000224">
    <property type="term" value="F:peptide-N4-(N-acetyl-beta-glucosaminyl)asparagine amidase activity"/>
    <property type="evidence" value="ECO:0007669"/>
    <property type="project" value="TreeGrafter"/>
</dbReference>
<dbReference type="GO" id="GO:0005975">
    <property type="term" value="P:carbohydrate metabolic process"/>
    <property type="evidence" value="ECO:0007669"/>
    <property type="project" value="InterPro"/>
</dbReference>
<name>A0A8H5LP35_9AGAR</name>
<dbReference type="SUPFAM" id="SSF48208">
    <property type="entry name" value="Six-hairpin glycosidases"/>
    <property type="match status" value="1"/>
</dbReference>
<dbReference type="Gene3D" id="2.70.98.10">
    <property type="match status" value="1"/>
</dbReference>
<evidence type="ECO:0008006" key="7">
    <source>
        <dbReference type="Google" id="ProtNLM"/>
    </source>
</evidence>
<dbReference type="PANTHER" id="PTHR12143">
    <property type="entry name" value="PEPTIDE N-GLYCANASE PNGASE -RELATED"/>
    <property type="match status" value="1"/>
</dbReference>
<feature type="signal peptide" evidence="2">
    <location>
        <begin position="1"/>
        <end position="18"/>
    </location>
</feature>
<dbReference type="Gene3D" id="1.20.1050.60">
    <property type="entry name" value="alpha-1,2-mannosidase"/>
    <property type="match status" value="1"/>
</dbReference>
<keyword evidence="2" id="KW-0732">Signal</keyword>
<dbReference type="Gene3D" id="1.20.1610.10">
    <property type="entry name" value="alpha-1,2-mannosidases domains"/>
    <property type="match status" value="1"/>
</dbReference>
<dbReference type="AlphaFoldDB" id="A0A8H5LP35"/>
<dbReference type="Gene3D" id="3.30.2080.10">
    <property type="entry name" value="GH92 mannosidase domain"/>
    <property type="match status" value="1"/>
</dbReference>
<accession>A0A8H5LP35</accession>
<protein>
    <recommendedName>
        <fullName evidence="7">Glycoside hydrolase family 92 protein</fullName>
    </recommendedName>
</protein>
<evidence type="ECO:0000256" key="1">
    <source>
        <dbReference type="SAM" id="MobiDB-lite"/>
    </source>
</evidence>
<dbReference type="Proteomes" id="UP000559027">
    <property type="component" value="Unassembled WGS sequence"/>
</dbReference>
<gene>
    <name evidence="5" type="ORF">D9756_001134</name>
</gene>
<keyword evidence="6" id="KW-1185">Reference proteome</keyword>
<evidence type="ECO:0000259" key="4">
    <source>
        <dbReference type="Pfam" id="PF17678"/>
    </source>
</evidence>
<dbReference type="GO" id="GO:0005634">
    <property type="term" value="C:nucleus"/>
    <property type="evidence" value="ECO:0007669"/>
    <property type="project" value="TreeGrafter"/>
</dbReference>
<dbReference type="EMBL" id="JAACJO010000001">
    <property type="protein sequence ID" value="KAF5364296.1"/>
    <property type="molecule type" value="Genomic_DNA"/>
</dbReference>
<dbReference type="InterPro" id="IPR050883">
    <property type="entry name" value="PNGase"/>
</dbReference>
<dbReference type="FunFam" id="1.20.1050.60:FF:000001">
    <property type="entry name" value="Putative alpha-1,2-mannosidase"/>
    <property type="match status" value="1"/>
</dbReference>
<reference evidence="5 6" key="1">
    <citation type="journal article" date="2020" name="ISME J.">
        <title>Uncovering the hidden diversity of litter-decomposition mechanisms in mushroom-forming fungi.</title>
        <authorList>
            <person name="Floudas D."/>
            <person name="Bentzer J."/>
            <person name="Ahren D."/>
            <person name="Johansson T."/>
            <person name="Persson P."/>
            <person name="Tunlid A."/>
        </authorList>
    </citation>
    <scope>NUCLEOTIDE SEQUENCE [LARGE SCALE GENOMIC DNA]</scope>
    <source>
        <strain evidence="5 6">CBS 146.42</strain>
    </source>
</reference>
<evidence type="ECO:0000256" key="2">
    <source>
        <dbReference type="SAM" id="SignalP"/>
    </source>
</evidence>
<comment type="caution">
    <text evidence="5">The sequence shown here is derived from an EMBL/GenBank/DDBJ whole genome shotgun (WGS) entry which is preliminary data.</text>
</comment>
<feature type="domain" description="Glycosyl hydrolase family 92 N-terminal" evidence="4">
    <location>
        <begin position="47"/>
        <end position="317"/>
    </location>
</feature>
<evidence type="ECO:0000313" key="6">
    <source>
        <dbReference type="Proteomes" id="UP000559027"/>
    </source>
</evidence>
<dbReference type="InterPro" id="IPR012939">
    <property type="entry name" value="Glyco_hydro_92"/>
</dbReference>
<dbReference type="OrthoDB" id="449263at2759"/>
<feature type="region of interest" description="Disordered" evidence="1">
    <location>
        <begin position="823"/>
        <end position="864"/>
    </location>
</feature>
<dbReference type="GO" id="GO:0030246">
    <property type="term" value="F:carbohydrate binding"/>
    <property type="evidence" value="ECO:0007669"/>
    <property type="project" value="InterPro"/>
</dbReference>
<dbReference type="InterPro" id="IPR014718">
    <property type="entry name" value="GH-type_carb-bd"/>
</dbReference>
<dbReference type="InterPro" id="IPR041371">
    <property type="entry name" value="GH92_N"/>
</dbReference>
<sequence>MIAKTALAGALLASLADAYTFAPDKTSTGRFLPFPQHRIPKSEAVDHVNLLIGNGGDTPNSSGGMIPSTGPPFAMTRWVAQTQENYVSATPYNVSTRNKIHGFQSTRQPAIWMGESGSIALVPGVALEGNAAGIEWDFEKRGLPLDSSFKVPGEEIISPSYYAVELSDNKDGHILVEQTSTSRAAHFRFRFNTQRMNDSPYIYIDVARPSIRGSNPANRTQPEGFVAISPENKELCGYTTERQDDIITPISGREPADNFHSFFCVRFNTKFEWHGIIKNGEVQRNINHGVGGLLGAYAFFPPSPAKLAVISARVGTSFISIDQARRNLELEIPDVIPDMTDSYGLMLGTLENTAASVRKQWVEKLDAFKIEGATDAEKEVFYTAIARTLQLPSEQHEYGQYWSAYDSLLYKLAYGEESYTGYSIWDTFRAAWAWQILFSPERIPGFVNSMLADYQQSGWLPMWKNIAETNIMVGTHADSLIAEAVRKGVKGFDRELAWQAVLKDATVPPKNDATTQYDDREEFVDYEVRAGLSSSYNVEGKGWVADDLHSESASRTLDYAYDDYAAYVLAKELGKPEADFLLERSKRAPFTLWNEKTGFFEARNADGSWAGEDRGWTEGDKWAYSFDVVHDMPQLIEKRGGKVGFVQSLEEHFNGGHNDHTNEPSHHIPYLYALSGAAWKTQERVREILRSDYDNTPTGLSGNEDCGQMSAWYLFSALGFYPVNPVSGEYVVGAPLFDRIEIELPPRPGQTHGKPLQIIALGASKLPYVKSVQVNGVTLDKPIITHEQIADGGTIVFIMSPTIESWGNDPEILQALDVNVGQLAPELTPEEPPKPDPTTKTEKVEKVAAQKKAQQEPFHDRSEL</sequence>
<dbReference type="InterPro" id="IPR005887">
    <property type="entry name" value="GH92_a_mannosidase_put"/>
</dbReference>
<evidence type="ECO:0000259" key="3">
    <source>
        <dbReference type="Pfam" id="PF07971"/>
    </source>
</evidence>
<evidence type="ECO:0000313" key="5">
    <source>
        <dbReference type="EMBL" id="KAF5364296.1"/>
    </source>
</evidence>
<feature type="domain" description="Glycosyl hydrolase family 92" evidence="3">
    <location>
        <begin position="324"/>
        <end position="800"/>
    </location>
</feature>
<feature type="chain" id="PRO_5034354437" description="Glycoside hydrolase family 92 protein" evidence="2">
    <location>
        <begin position="19"/>
        <end position="864"/>
    </location>
</feature>
<dbReference type="GO" id="GO:0005829">
    <property type="term" value="C:cytosol"/>
    <property type="evidence" value="ECO:0007669"/>
    <property type="project" value="TreeGrafter"/>
</dbReference>
<dbReference type="InterPro" id="IPR008928">
    <property type="entry name" value="6-hairpin_glycosidase_sf"/>
</dbReference>
<proteinExistence type="predicted"/>
<dbReference type="GO" id="GO:0006516">
    <property type="term" value="P:glycoprotein catabolic process"/>
    <property type="evidence" value="ECO:0007669"/>
    <property type="project" value="TreeGrafter"/>
</dbReference>
<dbReference type="Pfam" id="PF07971">
    <property type="entry name" value="Glyco_hydro_92"/>
    <property type="match status" value="1"/>
</dbReference>
<organism evidence="5 6">
    <name type="scientific">Leucocoprinus leucothites</name>
    <dbReference type="NCBI Taxonomy" id="201217"/>
    <lineage>
        <taxon>Eukaryota</taxon>
        <taxon>Fungi</taxon>
        <taxon>Dikarya</taxon>
        <taxon>Basidiomycota</taxon>
        <taxon>Agaricomycotina</taxon>
        <taxon>Agaricomycetes</taxon>
        <taxon>Agaricomycetidae</taxon>
        <taxon>Agaricales</taxon>
        <taxon>Agaricineae</taxon>
        <taxon>Agaricaceae</taxon>
        <taxon>Leucocoprinus</taxon>
    </lineage>
</organism>
<dbReference type="Pfam" id="PF17678">
    <property type="entry name" value="Glyco_hydro_92N"/>
    <property type="match status" value="1"/>
</dbReference>
<dbReference type="PANTHER" id="PTHR12143:SF43">
    <property type="entry name" value="PUTATIVE-RELATED"/>
    <property type="match status" value="1"/>
</dbReference>
<dbReference type="FunFam" id="3.30.2080.10:FF:000001">
    <property type="entry name" value="Alpha-1,2-mannosidase subfamily"/>
    <property type="match status" value="1"/>
</dbReference>
<feature type="compositionally biased region" description="Basic and acidic residues" evidence="1">
    <location>
        <begin position="831"/>
        <end position="864"/>
    </location>
</feature>